<dbReference type="AlphaFoldDB" id="A0A7T5JQW1"/>
<dbReference type="EMBL" id="CP066309">
    <property type="protein sequence ID" value="QQE76754.1"/>
    <property type="molecule type" value="Genomic_DNA"/>
</dbReference>
<feature type="coiled-coil region" evidence="3">
    <location>
        <begin position="286"/>
        <end position="381"/>
    </location>
</feature>
<accession>A0A7T5JQW1</accession>
<name>A0A7T5JQW1_9BACL</name>
<feature type="compositionally biased region" description="Basic residues" evidence="4">
    <location>
        <begin position="501"/>
        <end position="511"/>
    </location>
</feature>
<feature type="domain" description="MobA/MobL protein" evidence="5">
    <location>
        <begin position="17"/>
        <end position="212"/>
    </location>
</feature>
<dbReference type="Proteomes" id="UP000677234">
    <property type="component" value="Plasmid unnamed1"/>
</dbReference>
<feature type="compositionally biased region" description="Basic and acidic residues" evidence="4">
    <location>
        <begin position="198"/>
        <end position="214"/>
    </location>
</feature>
<organism evidence="6 8">
    <name type="scientific">Brevibacillus composti</name>
    <dbReference type="NCBI Taxonomy" id="2796470"/>
    <lineage>
        <taxon>Bacteria</taxon>
        <taxon>Bacillati</taxon>
        <taxon>Bacillota</taxon>
        <taxon>Bacilli</taxon>
        <taxon>Bacillales</taxon>
        <taxon>Paenibacillaceae</taxon>
        <taxon>Brevibacillus</taxon>
    </lineage>
</organism>
<feature type="region of interest" description="Disordered" evidence="4">
    <location>
        <begin position="195"/>
        <end position="214"/>
    </location>
</feature>
<feature type="compositionally biased region" description="Basic and acidic residues" evidence="4">
    <location>
        <begin position="488"/>
        <end position="500"/>
    </location>
</feature>
<keyword evidence="2" id="KW-0184">Conjugation</keyword>
<dbReference type="KEGG" id="bcop:JD108_22150"/>
<feature type="region of interest" description="Disordered" evidence="4">
    <location>
        <begin position="488"/>
        <end position="511"/>
    </location>
</feature>
<evidence type="ECO:0000256" key="2">
    <source>
        <dbReference type="ARBA" id="ARBA00022971"/>
    </source>
</evidence>
<evidence type="ECO:0000313" key="9">
    <source>
        <dbReference type="Proteomes" id="UP000677234"/>
    </source>
</evidence>
<sequence>MAIYHFSVQVISRSQGRSAVAAAAYRAGERLQDERYGHTYDYTKKNVAERAIAAPENAPAWVKDREQLWNAVEAAEKRKDAQLCREINIALPRELTALQQRELVSTFVTEQFVKRGMIADVAIHRDNPENPHAHIMLTMREITPAGFGQKVREWNDKGLLEAWRAEWANYANRALERAGSQERIDHRSLEAQGSDRLPTVHEGPHVRQMESRGIRTDRGDLNRAVAEYNGLVVSLAAYRREKDALVKETAPRANVAPVESSQKQVAVLIAKGKEIKEQIGRIDADLNRIEERLRYYNEQQQRISDRVRLEKQLSDMQQQGRSFFGLYNKNSKDIAELTRKIERLGERIQEHGRFAPSDQEAVELQAQQKQLEQTKRELSGQFFAVRNKVEQLKAGQEKIETKTVTATLRQVILHLKDKATGVPVRYVEDDLDKQVEKARFTNRGGVEQLHYRLQDGTERNVLFQNLHMTSQQRDSIFDMIGAAIKGVERAQQRDEADRQRQMKKKRRGMER</sequence>
<keyword evidence="6" id="KW-0614">Plasmid</keyword>
<evidence type="ECO:0000313" key="8">
    <source>
        <dbReference type="Proteomes" id="UP000595847"/>
    </source>
</evidence>
<dbReference type="RefSeq" id="WP_198830245.1">
    <property type="nucleotide sequence ID" value="NZ_CP066309.1"/>
</dbReference>
<evidence type="ECO:0000256" key="1">
    <source>
        <dbReference type="ARBA" id="ARBA00010873"/>
    </source>
</evidence>
<dbReference type="NCBIfam" id="NF041496">
    <property type="entry name" value="MobQ"/>
    <property type="match status" value="1"/>
</dbReference>
<dbReference type="Proteomes" id="UP000595847">
    <property type="component" value="Plasmid unnamed1"/>
</dbReference>
<reference evidence="7 9" key="2">
    <citation type="submission" date="2021-04" db="EMBL/GenBank/DDBJ databases">
        <title>Brevibacillus composti FJAT-54423, complete genome.</title>
        <authorList>
            <person name="Tang R."/>
        </authorList>
    </citation>
    <scope>NUCLEOTIDE SEQUENCE [LARGE SCALE GENOMIC DNA]</scope>
    <source>
        <strain evidence="7 9">FJAT-54424</strain>
        <plasmid evidence="7 9">unnamed1</plasmid>
    </source>
</reference>
<comment type="similarity">
    <text evidence="1">Belongs to the MobA/MobL family.</text>
</comment>
<evidence type="ECO:0000259" key="5">
    <source>
        <dbReference type="Pfam" id="PF03389"/>
    </source>
</evidence>
<evidence type="ECO:0000313" key="7">
    <source>
        <dbReference type="EMBL" id="QUO43826.1"/>
    </source>
</evidence>
<dbReference type="Gene3D" id="3.30.930.30">
    <property type="match status" value="1"/>
</dbReference>
<evidence type="ECO:0000256" key="4">
    <source>
        <dbReference type="SAM" id="MobiDB-lite"/>
    </source>
</evidence>
<protein>
    <submittedName>
        <fullName evidence="6">MobA/MobL family protein</fullName>
    </submittedName>
</protein>
<reference evidence="6 8" key="1">
    <citation type="submission" date="2020-12" db="EMBL/GenBank/DDBJ databases">
        <title>strain FJAT-54423T represents a novel species of the genus Brevibacillus.</title>
        <authorList>
            <person name="Tang R."/>
        </authorList>
    </citation>
    <scope>NUCLEOTIDE SEQUENCE [LARGE SCALE GENOMIC DNA]</scope>
    <source>
        <strain evidence="6 8">FJAT-54423</strain>
        <plasmid evidence="6 8">unnamed1</plasmid>
    </source>
</reference>
<gene>
    <name evidence="6" type="ORF">JD108_22150</name>
    <name evidence="7" type="ORF">KDJ56_22060</name>
</gene>
<dbReference type="Pfam" id="PF03389">
    <property type="entry name" value="MobA_MobL"/>
    <property type="match status" value="1"/>
</dbReference>
<evidence type="ECO:0000313" key="6">
    <source>
        <dbReference type="EMBL" id="QQE76754.1"/>
    </source>
</evidence>
<keyword evidence="9" id="KW-1185">Reference proteome</keyword>
<geneLocation type="plasmid" evidence="8 9">
    <name>unnamed1</name>
</geneLocation>
<evidence type="ECO:0000256" key="3">
    <source>
        <dbReference type="SAM" id="Coils"/>
    </source>
</evidence>
<proteinExistence type="inferred from homology"/>
<dbReference type="InterPro" id="IPR005053">
    <property type="entry name" value="MobA_MobL"/>
</dbReference>
<keyword evidence="3" id="KW-0175">Coiled coil</keyword>
<dbReference type="EMBL" id="CP073709">
    <property type="protein sequence ID" value="QUO43826.1"/>
    <property type="molecule type" value="Genomic_DNA"/>
</dbReference>